<evidence type="ECO:0000313" key="3">
    <source>
        <dbReference type="EMBL" id="AWH89343.1"/>
    </source>
</evidence>
<gene>
    <name evidence="3" type="ORF">HYN51_12765</name>
</gene>
<dbReference type="NCBIfam" id="NF001266">
    <property type="entry name" value="PRK00228.1-1"/>
    <property type="match status" value="1"/>
</dbReference>
<comment type="similarity">
    <text evidence="1 2">Belongs to the UPF0301 (AlgH) family.</text>
</comment>
<proteinExistence type="inferred from homology"/>
<protein>
    <recommendedName>
        <fullName evidence="2">UPF0301 protein HYN51_12765</fullName>
    </recommendedName>
</protein>
<dbReference type="GO" id="GO:0005829">
    <property type="term" value="C:cytosol"/>
    <property type="evidence" value="ECO:0007669"/>
    <property type="project" value="TreeGrafter"/>
</dbReference>
<dbReference type="SUPFAM" id="SSF143456">
    <property type="entry name" value="VC0467-like"/>
    <property type="match status" value="1"/>
</dbReference>
<dbReference type="RefSeq" id="WP_108901392.1">
    <property type="nucleotide sequence ID" value="NZ_CP029185.2"/>
</dbReference>
<dbReference type="Gene3D" id="3.30.70.1300">
    <property type="entry name" value="VC0467-like domains"/>
    <property type="match status" value="1"/>
</dbReference>
<dbReference type="KEGG" id="lpv:HYN51_12765"/>
<name>A0A2Y9U025_9GAMM</name>
<evidence type="ECO:0000256" key="2">
    <source>
        <dbReference type="HAMAP-Rule" id="MF_00758"/>
    </source>
</evidence>
<dbReference type="Gene3D" id="3.40.1740.10">
    <property type="entry name" value="VC0467-like"/>
    <property type="match status" value="1"/>
</dbReference>
<organism evidence="3 4">
    <name type="scientific">Limnobaculum parvum</name>
    <dbReference type="NCBI Taxonomy" id="2172103"/>
    <lineage>
        <taxon>Bacteria</taxon>
        <taxon>Pseudomonadati</taxon>
        <taxon>Pseudomonadota</taxon>
        <taxon>Gammaproteobacteria</taxon>
        <taxon>Enterobacterales</taxon>
        <taxon>Budviciaceae</taxon>
        <taxon>Limnobaculum</taxon>
    </lineage>
</organism>
<keyword evidence="4" id="KW-1185">Reference proteome</keyword>
<dbReference type="EMBL" id="CP029185">
    <property type="protein sequence ID" value="AWH89343.1"/>
    <property type="molecule type" value="Genomic_DNA"/>
</dbReference>
<reference evidence="3 4" key="1">
    <citation type="journal article" date="2019" name="Int. J. Syst. Evol. Microbiol.">
        <title>Limnobaculum parvum gen. nov., sp. nov., isolated from a freshwater lake.</title>
        <authorList>
            <person name="Baek C."/>
            <person name="Shin S.K."/>
            <person name="Yi H."/>
        </authorList>
    </citation>
    <scope>NUCLEOTIDE SEQUENCE [LARGE SCALE GENOMIC DNA]</scope>
    <source>
        <strain evidence="3 4">HYN0051</strain>
    </source>
</reference>
<dbReference type="Proteomes" id="UP000244908">
    <property type="component" value="Chromosome"/>
</dbReference>
<evidence type="ECO:0000313" key="4">
    <source>
        <dbReference type="Proteomes" id="UP000244908"/>
    </source>
</evidence>
<dbReference type="AlphaFoldDB" id="A0A2Y9U025"/>
<dbReference type="HAMAP" id="MF_00758">
    <property type="entry name" value="UPF0301"/>
    <property type="match status" value="1"/>
</dbReference>
<dbReference type="PANTHER" id="PTHR30327">
    <property type="entry name" value="UNCHARACTERIZED PROTEIN YQGE"/>
    <property type="match status" value="1"/>
</dbReference>
<dbReference type="PANTHER" id="PTHR30327:SF1">
    <property type="entry name" value="UPF0301 PROTEIN YQGE"/>
    <property type="match status" value="1"/>
</dbReference>
<accession>A0A2Y9U025</accession>
<dbReference type="Pfam" id="PF02622">
    <property type="entry name" value="DUF179"/>
    <property type="match status" value="1"/>
</dbReference>
<evidence type="ECO:0000256" key="1">
    <source>
        <dbReference type="ARBA" id="ARBA00009600"/>
    </source>
</evidence>
<dbReference type="OrthoDB" id="9807486at2"/>
<dbReference type="InterPro" id="IPR003774">
    <property type="entry name" value="AlgH-like"/>
</dbReference>
<sequence>MNLQHHFLIAMPTLEDPCFNHSVVYICEHNQNGTMGLVINKPLGELTVEEVLTKLGIYPTPKVSNIHLNNPVLDGGPLADDRGFILHTPRQKFSSSIQINEHVMITSSKDVLETLGTASQPSEALVALGYAGWEAGQLEQELLENSWLTVEADTNILFHVPVNLRWQTAARKLGINIHTIATQAGHA</sequence>